<dbReference type="KEGG" id="eiv:EIN_354210"/>
<dbReference type="AlphaFoldDB" id="L7FLN1"/>
<dbReference type="RefSeq" id="XP_004253920.1">
    <property type="nucleotide sequence ID" value="XM_004253872.1"/>
</dbReference>
<dbReference type="EMBL" id="KB206862">
    <property type="protein sequence ID" value="ELP87149.1"/>
    <property type="molecule type" value="Genomic_DNA"/>
</dbReference>
<dbReference type="InterPro" id="IPR012677">
    <property type="entry name" value="Nucleotide-bd_a/b_plait_sf"/>
</dbReference>
<dbReference type="GO" id="GO:0008270">
    <property type="term" value="F:zinc ion binding"/>
    <property type="evidence" value="ECO:0007669"/>
    <property type="project" value="InterPro"/>
</dbReference>
<evidence type="ECO:0000313" key="3">
    <source>
        <dbReference type="EMBL" id="ELP87149.1"/>
    </source>
</evidence>
<dbReference type="GO" id="GO:0003723">
    <property type="term" value="F:RNA binding"/>
    <property type="evidence" value="ECO:0007669"/>
    <property type="project" value="InterPro"/>
</dbReference>
<dbReference type="InterPro" id="IPR035979">
    <property type="entry name" value="RBD_domain_sf"/>
</dbReference>
<name>L7FLN1_ENTIV</name>
<keyword evidence="4" id="KW-1185">Reference proteome</keyword>
<accession>L7FLN1</accession>
<dbReference type="SUPFAM" id="SSF54928">
    <property type="entry name" value="RNA-binding domain, RBD"/>
    <property type="match status" value="1"/>
</dbReference>
<protein>
    <recommendedName>
        <fullName evidence="5">CCHC-type domain-containing protein</fullName>
    </recommendedName>
</protein>
<sequence length="239" mass="27676">MSKGIKTTIVGIHPSLTDDEIHEFLKPYQPISVDIPRYAEDTNLSYCDVLFDNEEAVMDLIAKKDKKIWRKKTVNVRKDLKNLKNVHFSYPGLKVTEDEVKKYLSEFNPIKVTQMTKKKGEMKSNNISVVMKDIEMIDKLKFEWEGKELKGEKLHIVGKNKNGSAIKQCKICNKLGHTANNCNDKFKNVECFICKGYGHKQWDCPQKKCLSDLQKAEEDDDGQETKYYAGQIRNNKENY</sequence>
<dbReference type="Gene3D" id="4.10.60.10">
    <property type="entry name" value="Zinc finger, CCHC-type"/>
    <property type="match status" value="1"/>
</dbReference>
<feature type="domain" description="CCHC-type" evidence="1">
    <location>
        <begin position="190"/>
        <end position="206"/>
    </location>
</feature>
<dbReference type="Proteomes" id="UP000014680">
    <property type="component" value="Unassembled WGS sequence"/>
</dbReference>
<feature type="domain" description="CCHC-type" evidence="1">
    <location>
        <begin position="168"/>
        <end position="184"/>
    </location>
</feature>
<dbReference type="SMART" id="SM00343">
    <property type="entry name" value="ZnF_C2HC"/>
    <property type="match status" value="2"/>
</dbReference>
<dbReference type="GeneID" id="14886153"/>
<evidence type="ECO:0008006" key="5">
    <source>
        <dbReference type="Google" id="ProtNLM"/>
    </source>
</evidence>
<organism evidence="3 4">
    <name type="scientific">Entamoeba invadens IP1</name>
    <dbReference type="NCBI Taxonomy" id="370355"/>
    <lineage>
        <taxon>Eukaryota</taxon>
        <taxon>Amoebozoa</taxon>
        <taxon>Evosea</taxon>
        <taxon>Archamoebae</taxon>
        <taxon>Mastigamoebida</taxon>
        <taxon>Entamoebidae</taxon>
        <taxon>Entamoeba</taxon>
    </lineage>
</organism>
<evidence type="ECO:0000259" key="2">
    <source>
        <dbReference type="SMART" id="SM00360"/>
    </source>
</evidence>
<dbReference type="Gene3D" id="3.30.70.330">
    <property type="match status" value="1"/>
</dbReference>
<gene>
    <name evidence="3" type="ORF">EIN_354210</name>
</gene>
<dbReference type="InterPro" id="IPR001878">
    <property type="entry name" value="Znf_CCHC"/>
</dbReference>
<dbReference type="OrthoDB" id="427960at2759"/>
<evidence type="ECO:0000259" key="1">
    <source>
        <dbReference type="SMART" id="SM00343"/>
    </source>
</evidence>
<dbReference type="InterPro" id="IPR000504">
    <property type="entry name" value="RRM_dom"/>
</dbReference>
<dbReference type="VEuPathDB" id="AmoebaDB:EIN_354210"/>
<dbReference type="InterPro" id="IPR036875">
    <property type="entry name" value="Znf_CCHC_sf"/>
</dbReference>
<feature type="domain" description="RRM" evidence="2">
    <location>
        <begin position="7"/>
        <end position="77"/>
    </location>
</feature>
<evidence type="ECO:0000313" key="4">
    <source>
        <dbReference type="Proteomes" id="UP000014680"/>
    </source>
</evidence>
<dbReference type="SUPFAM" id="SSF57756">
    <property type="entry name" value="Retrovirus zinc finger-like domains"/>
    <property type="match status" value="1"/>
</dbReference>
<proteinExistence type="predicted"/>
<dbReference type="SMART" id="SM00360">
    <property type="entry name" value="RRM"/>
    <property type="match status" value="1"/>
</dbReference>
<reference evidence="3 4" key="1">
    <citation type="submission" date="2012-10" db="EMBL/GenBank/DDBJ databases">
        <authorList>
            <person name="Zafar N."/>
            <person name="Inman J."/>
            <person name="Hall N."/>
            <person name="Lorenzi H."/>
            <person name="Caler E."/>
        </authorList>
    </citation>
    <scope>NUCLEOTIDE SEQUENCE [LARGE SCALE GENOMIC DNA]</scope>
    <source>
        <strain evidence="3 4">IP1</strain>
    </source>
</reference>